<evidence type="ECO:0000313" key="2">
    <source>
        <dbReference type="Proteomes" id="UP000036202"/>
    </source>
</evidence>
<proteinExistence type="predicted"/>
<gene>
    <name evidence="1" type="ORF">BEH_24805</name>
</gene>
<reference evidence="1 2" key="1">
    <citation type="journal article" date="2015" name="PLoS ONE">
        <title>Genome Sequence of Bacillus endophyticus and Analysis of Its Companion Mechanism in the Ketogulonigenium vulgare-Bacillus Strain Consortium.</title>
        <authorList>
            <person name="Jia N."/>
            <person name="Du J."/>
            <person name="Ding M.Z."/>
            <person name="Gao F."/>
            <person name="Yuan Y.J."/>
        </authorList>
    </citation>
    <scope>NUCLEOTIDE SEQUENCE [LARGE SCALE GENOMIC DNA]</scope>
    <source>
        <strain evidence="1 2">Hbe603</strain>
        <plasmid evidence="2">pbeh1</plasmid>
    </source>
</reference>
<keyword evidence="1" id="KW-0614">Plasmid</keyword>
<dbReference type="KEGG" id="beo:BEH_24805"/>
<organism evidence="1 2">
    <name type="scientific">Priestia filamentosa</name>
    <dbReference type="NCBI Taxonomy" id="1402861"/>
    <lineage>
        <taxon>Bacteria</taxon>
        <taxon>Bacillati</taxon>
        <taxon>Bacillota</taxon>
        <taxon>Bacilli</taxon>
        <taxon>Bacillales</taxon>
        <taxon>Bacillaceae</taxon>
        <taxon>Priestia</taxon>
    </lineage>
</organism>
<dbReference type="AlphaFoldDB" id="A0A2L1FFQ2"/>
<keyword evidence="2" id="KW-1185">Reference proteome</keyword>
<dbReference type="OrthoDB" id="2971428at2"/>
<dbReference type="Proteomes" id="UP000036202">
    <property type="component" value="Plasmid pbeh1"/>
</dbReference>
<dbReference type="EMBL" id="CP015323">
    <property type="protein sequence ID" value="AWG44921.1"/>
    <property type="molecule type" value="Genomic_DNA"/>
</dbReference>
<accession>A0A2S1M0N2</accession>
<evidence type="ECO:0000313" key="1">
    <source>
        <dbReference type="EMBL" id="AWG44921.1"/>
    </source>
</evidence>
<accession>A0A2L1FFQ2</accession>
<geneLocation type="plasmid" evidence="2">
    <name>pbeh1</name>
</geneLocation>
<dbReference type="RefSeq" id="WP_046218166.1">
    <property type="nucleotide sequence ID" value="NZ_CP015323.1"/>
</dbReference>
<sequence>MKLDPTLLPRKDRKYYEDIKRLSTSEKKMLWYLIQKMDKNHVVVLPRLNSLMKSLLDKQLVIPNPLYKRARGKSFFIMPDAPYLIRKLRRLYVLNKRT</sequence>
<protein>
    <submittedName>
        <fullName evidence="1">Uncharacterized protein</fullName>
    </submittedName>
</protein>
<name>A0A2L1FFQ2_9BACI</name>